<evidence type="ECO:0000313" key="1">
    <source>
        <dbReference type="EMBL" id="KUG02599.1"/>
    </source>
</evidence>
<proteinExistence type="predicted"/>
<gene>
    <name evidence="1" type="ORF">ASZ90_019967</name>
</gene>
<dbReference type="AlphaFoldDB" id="A0A0W8E1P8"/>
<sequence length="160" mass="18564">MENILKAISEVPGTIASLESDNLEIKRQCSKLKEQMDGIRKSTWAEVANEKEDGKKVYPNAEMRDIEVERRLAESNDYQENVISLEVFEAQKARNEIKLQQLINQFSVDRYKLRLYTAEKTERAATTFNEGLNTLYHLGKIITTFKAIPEFMPREENCPF</sequence>
<reference evidence="1" key="1">
    <citation type="journal article" date="2015" name="Proc. Natl. Acad. Sci. U.S.A.">
        <title>Networks of energetic and metabolic interactions define dynamics in microbial communities.</title>
        <authorList>
            <person name="Embree M."/>
            <person name="Liu J.K."/>
            <person name="Al-Bassam M.M."/>
            <person name="Zengler K."/>
        </authorList>
    </citation>
    <scope>NUCLEOTIDE SEQUENCE</scope>
</reference>
<dbReference type="EMBL" id="LNQE01001916">
    <property type="protein sequence ID" value="KUG02599.1"/>
    <property type="molecule type" value="Genomic_DNA"/>
</dbReference>
<protein>
    <submittedName>
        <fullName evidence="1">Uncharacterized protein</fullName>
    </submittedName>
</protein>
<name>A0A0W8E1P8_9ZZZZ</name>
<accession>A0A0W8E1P8</accession>
<organism evidence="1">
    <name type="scientific">hydrocarbon metagenome</name>
    <dbReference type="NCBI Taxonomy" id="938273"/>
    <lineage>
        <taxon>unclassified sequences</taxon>
        <taxon>metagenomes</taxon>
        <taxon>ecological metagenomes</taxon>
    </lineage>
</organism>
<comment type="caution">
    <text evidence="1">The sequence shown here is derived from an EMBL/GenBank/DDBJ whole genome shotgun (WGS) entry which is preliminary data.</text>
</comment>